<dbReference type="Proteomes" id="UP000886501">
    <property type="component" value="Unassembled WGS sequence"/>
</dbReference>
<keyword evidence="2" id="KW-1185">Reference proteome</keyword>
<reference evidence="1" key="1">
    <citation type="submission" date="2019-10" db="EMBL/GenBank/DDBJ databases">
        <authorList>
            <consortium name="DOE Joint Genome Institute"/>
            <person name="Kuo A."/>
            <person name="Miyauchi S."/>
            <person name="Kiss E."/>
            <person name="Drula E."/>
            <person name="Kohler A."/>
            <person name="Sanchez-Garcia M."/>
            <person name="Andreopoulos B."/>
            <person name="Barry K.W."/>
            <person name="Bonito G."/>
            <person name="Buee M."/>
            <person name="Carver A."/>
            <person name="Chen C."/>
            <person name="Cichocki N."/>
            <person name="Clum A."/>
            <person name="Culley D."/>
            <person name="Crous P.W."/>
            <person name="Fauchery L."/>
            <person name="Girlanda M."/>
            <person name="Hayes R."/>
            <person name="Keri Z."/>
            <person name="Labutti K."/>
            <person name="Lipzen A."/>
            <person name="Lombard V."/>
            <person name="Magnuson J."/>
            <person name="Maillard F."/>
            <person name="Morin E."/>
            <person name="Murat C."/>
            <person name="Nolan M."/>
            <person name="Ohm R."/>
            <person name="Pangilinan J."/>
            <person name="Pereira M."/>
            <person name="Perotto S."/>
            <person name="Peter M."/>
            <person name="Riley R."/>
            <person name="Sitrit Y."/>
            <person name="Stielow B."/>
            <person name="Szollosi G."/>
            <person name="Zifcakova L."/>
            <person name="Stursova M."/>
            <person name="Spatafora J.W."/>
            <person name="Tedersoo L."/>
            <person name="Vaario L.-M."/>
            <person name="Yamada A."/>
            <person name="Yan M."/>
            <person name="Wang P."/>
            <person name="Xu J."/>
            <person name="Bruns T."/>
            <person name="Baldrian P."/>
            <person name="Vilgalys R."/>
            <person name="Henrissat B."/>
            <person name="Grigoriev I.V."/>
            <person name="Hibbett D."/>
            <person name="Nagy L.G."/>
            <person name="Martin F.M."/>
        </authorList>
    </citation>
    <scope>NUCLEOTIDE SEQUENCE</scope>
    <source>
        <strain evidence="1">P2</strain>
    </source>
</reference>
<name>A0ACB6ZFG7_THEGA</name>
<evidence type="ECO:0000313" key="2">
    <source>
        <dbReference type="Proteomes" id="UP000886501"/>
    </source>
</evidence>
<protein>
    <submittedName>
        <fullName evidence="1">Uncharacterized protein</fullName>
    </submittedName>
</protein>
<comment type="caution">
    <text evidence="1">The sequence shown here is derived from an EMBL/GenBank/DDBJ whole genome shotgun (WGS) entry which is preliminary data.</text>
</comment>
<organism evidence="1 2">
    <name type="scientific">Thelephora ganbajun</name>
    <name type="common">Ganba fungus</name>
    <dbReference type="NCBI Taxonomy" id="370292"/>
    <lineage>
        <taxon>Eukaryota</taxon>
        <taxon>Fungi</taxon>
        <taxon>Dikarya</taxon>
        <taxon>Basidiomycota</taxon>
        <taxon>Agaricomycotina</taxon>
        <taxon>Agaricomycetes</taxon>
        <taxon>Thelephorales</taxon>
        <taxon>Thelephoraceae</taxon>
        <taxon>Thelephora</taxon>
    </lineage>
</organism>
<accession>A0ACB6ZFG7</accession>
<gene>
    <name evidence="1" type="ORF">BDM02DRAFT_3129303</name>
</gene>
<sequence length="218" mass="23094">MSSIPFPSGQNASVRRSQRHSRESGDVPQPWMFTPDYQRSVPRSQVHGGNIEEVLYIASPPTPQFPTTIPANPPSNGRSRSTRSGYPFADDSSNCIYTASPKSHPPYIPTRNASFPPSSLSTSALTQPSPTYLAGPSLWNTNGGVPAAIYSTSNSTGCLFSSSGSSGALLSLNQANLILLQKTNPSSATGSSGSVSRSRKSSHGRTSSLESISEEEEE</sequence>
<evidence type="ECO:0000313" key="1">
    <source>
        <dbReference type="EMBL" id="KAF9648133.1"/>
    </source>
</evidence>
<proteinExistence type="predicted"/>
<dbReference type="EMBL" id="MU118019">
    <property type="protein sequence ID" value="KAF9648133.1"/>
    <property type="molecule type" value="Genomic_DNA"/>
</dbReference>
<reference evidence="1" key="2">
    <citation type="journal article" date="2020" name="Nat. Commun.">
        <title>Large-scale genome sequencing of mycorrhizal fungi provides insights into the early evolution of symbiotic traits.</title>
        <authorList>
            <person name="Miyauchi S."/>
            <person name="Kiss E."/>
            <person name="Kuo A."/>
            <person name="Drula E."/>
            <person name="Kohler A."/>
            <person name="Sanchez-Garcia M."/>
            <person name="Morin E."/>
            <person name="Andreopoulos B."/>
            <person name="Barry K.W."/>
            <person name="Bonito G."/>
            <person name="Buee M."/>
            <person name="Carver A."/>
            <person name="Chen C."/>
            <person name="Cichocki N."/>
            <person name="Clum A."/>
            <person name="Culley D."/>
            <person name="Crous P.W."/>
            <person name="Fauchery L."/>
            <person name="Girlanda M."/>
            <person name="Hayes R.D."/>
            <person name="Keri Z."/>
            <person name="LaButti K."/>
            <person name="Lipzen A."/>
            <person name="Lombard V."/>
            <person name="Magnuson J."/>
            <person name="Maillard F."/>
            <person name="Murat C."/>
            <person name="Nolan M."/>
            <person name="Ohm R.A."/>
            <person name="Pangilinan J."/>
            <person name="Pereira M.F."/>
            <person name="Perotto S."/>
            <person name="Peter M."/>
            <person name="Pfister S."/>
            <person name="Riley R."/>
            <person name="Sitrit Y."/>
            <person name="Stielow J.B."/>
            <person name="Szollosi G."/>
            <person name="Zifcakova L."/>
            <person name="Stursova M."/>
            <person name="Spatafora J.W."/>
            <person name="Tedersoo L."/>
            <person name="Vaario L.M."/>
            <person name="Yamada A."/>
            <person name="Yan M."/>
            <person name="Wang P."/>
            <person name="Xu J."/>
            <person name="Bruns T."/>
            <person name="Baldrian P."/>
            <person name="Vilgalys R."/>
            <person name="Dunand C."/>
            <person name="Henrissat B."/>
            <person name="Grigoriev I.V."/>
            <person name="Hibbett D."/>
            <person name="Nagy L.G."/>
            <person name="Martin F.M."/>
        </authorList>
    </citation>
    <scope>NUCLEOTIDE SEQUENCE</scope>
    <source>
        <strain evidence="1">P2</strain>
    </source>
</reference>